<dbReference type="GO" id="GO:0008115">
    <property type="term" value="F:sarcosine oxidase activity"/>
    <property type="evidence" value="ECO:0007669"/>
    <property type="project" value="TreeGrafter"/>
</dbReference>
<comment type="caution">
    <text evidence="7">The sequence shown here is derived from an EMBL/GenBank/DDBJ whole genome shotgun (WGS) entry which is preliminary data.</text>
</comment>
<dbReference type="Proteomes" id="UP000094526">
    <property type="component" value="Unassembled WGS sequence"/>
</dbReference>
<dbReference type="Gene3D" id="3.30.9.10">
    <property type="entry name" value="D-Amino Acid Oxidase, subunit A, domain 2"/>
    <property type="match status" value="1"/>
</dbReference>
<dbReference type="Pfam" id="PF01266">
    <property type="entry name" value="DAO"/>
    <property type="match status" value="1"/>
</dbReference>
<dbReference type="PANTHER" id="PTHR10961:SF15">
    <property type="entry name" value="FAD DEPENDENT OXIDOREDUCTASE DOMAIN-CONTAINING PROTEIN"/>
    <property type="match status" value="1"/>
</dbReference>
<feature type="domain" description="FAD dependent oxidoreductase" evidence="6">
    <location>
        <begin position="11"/>
        <end position="429"/>
    </location>
</feature>
<organism evidence="7 8">
    <name type="scientific">Cladophialophora carrionii</name>
    <dbReference type="NCBI Taxonomy" id="86049"/>
    <lineage>
        <taxon>Eukaryota</taxon>
        <taxon>Fungi</taxon>
        <taxon>Dikarya</taxon>
        <taxon>Ascomycota</taxon>
        <taxon>Pezizomycotina</taxon>
        <taxon>Eurotiomycetes</taxon>
        <taxon>Chaetothyriomycetidae</taxon>
        <taxon>Chaetothyriales</taxon>
        <taxon>Herpotrichiellaceae</taxon>
        <taxon>Cladophialophora</taxon>
    </lineage>
</organism>
<dbReference type="InterPro" id="IPR006076">
    <property type="entry name" value="FAD-dep_OxRdtase"/>
</dbReference>
<dbReference type="InterPro" id="IPR036188">
    <property type="entry name" value="FAD/NAD-bd_sf"/>
</dbReference>
<accession>A0A1C1CWK4</accession>
<dbReference type="GO" id="GO:0050660">
    <property type="term" value="F:flavin adenine dinucleotide binding"/>
    <property type="evidence" value="ECO:0007669"/>
    <property type="project" value="InterPro"/>
</dbReference>
<proteinExistence type="inferred from homology"/>
<protein>
    <submittedName>
        <fullName evidence="7">Sarcosine oxidase</fullName>
    </submittedName>
</protein>
<evidence type="ECO:0000313" key="8">
    <source>
        <dbReference type="Proteomes" id="UP000094526"/>
    </source>
</evidence>
<name>A0A1C1CWK4_9EURO</name>
<sequence length="488" mass="54295">MATPPLKPDAIIVVGAGVFGLSTALHLAQRGYSNVTVFDAQPYEATKYDYLCGSDAASADLNKIIRSAYGEQTEYQDLSTEAIRSWKAWNDEITAGQCVPDGMDMTDKVFINNGHLSLVDGGDLPPFKKATIRNMERAGFVDTQLITTDPRHAEIMRSRGFGYAIDPFRRQPRGKGYLGVLDATGGIAVADKACRFALHKAKDLGVRFILHHESGRFVAFCYDEVGKVIGIKTHDGQQHHASKVIMACGGWTPSLLPELDGICETTAGSVIMLKIPRSSPLFERFAPERFPSWSYRMRDGAHGGLYGFPRDDKGYLKIGYRGTKFTYPKVQPDGKERSTPVTRYTDNEKITRLPKQAMQVFKSFVADFLPELSEEGIDIDLTRLCWYTDSFDNHYVIDHLPGQDSVLVATGGSGHAFKYLPNIGNWIVDIMEGVGLDRPLVRNWRWRKLRPGQEAVNILMEGCTGSRALQNVEMSTDNSLHLSSRSRL</sequence>
<evidence type="ECO:0000259" key="6">
    <source>
        <dbReference type="Pfam" id="PF01266"/>
    </source>
</evidence>
<evidence type="ECO:0000256" key="2">
    <source>
        <dbReference type="ARBA" id="ARBA00010989"/>
    </source>
</evidence>
<dbReference type="VEuPathDB" id="FungiDB:G647_04274"/>
<dbReference type="InterPro" id="IPR045170">
    <property type="entry name" value="MTOX"/>
</dbReference>
<dbReference type="AlphaFoldDB" id="A0A1C1CWK4"/>
<dbReference type="eggNOG" id="KOG2820">
    <property type="taxonomic scope" value="Eukaryota"/>
</dbReference>
<keyword evidence="5" id="KW-0560">Oxidoreductase</keyword>
<dbReference type="SUPFAM" id="SSF51905">
    <property type="entry name" value="FAD/NAD(P)-binding domain"/>
    <property type="match status" value="1"/>
</dbReference>
<keyword evidence="3" id="KW-0285">Flavoprotein</keyword>
<evidence type="ECO:0000256" key="1">
    <source>
        <dbReference type="ARBA" id="ARBA00001974"/>
    </source>
</evidence>
<evidence type="ECO:0000313" key="7">
    <source>
        <dbReference type="EMBL" id="OCT52933.1"/>
    </source>
</evidence>
<dbReference type="SUPFAM" id="SSF54373">
    <property type="entry name" value="FAD-linked reductases, C-terminal domain"/>
    <property type="match status" value="1"/>
</dbReference>
<reference evidence="8" key="1">
    <citation type="submission" date="2015-07" db="EMBL/GenBank/DDBJ databases">
        <authorList>
            <person name="Teixeira M.M."/>
            <person name="Souza R.C."/>
            <person name="Almeida L.G."/>
            <person name="Vicente V.A."/>
            <person name="de Hoog S."/>
            <person name="Bocca A.L."/>
            <person name="de Almeida S.R."/>
            <person name="Vasconcelos A.T."/>
            <person name="Felipe M.S."/>
        </authorList>
    </citation>
    <scope>NUCLEOTIDE SEQUENCE [LARGE SCALE GENOMIC DNA]</scope>
    <source>
        <strain evidence="8">KSF</strain>
    </source>
</reference>
<evidence type="ECO:0000256" key="3">
    <source>
        <dbReference type="ARBA" id="ARBA00022630"/>
    </source>
</evidence>
<keyword evidence="8" id="KW-1185">Reference proteome</keyword>
<evidence type="ECO:0000256" key="5">
    <source>
        <dbReference type="ARBA" id="ARBA00023002"/>
    </source>
</evidence>
<dbReference type="PANTHER" id="PTHR10961">
    <property type="entry name" value="PEROXISOMAL SARCOSINE OXIDASE"/>
    <property type="match status" value="1"/>
</dbReference>
<gene>
    <name evidence="7" type="ORF">CLCR_10135</name>
</gene>
<dbReference type="VEuPathDB" id="FungiDB:CLCR_10135"/>
<keyword evidence="4" id="KW-0274">FAD</keyword>
<dbReference type="Gene3D" id="3.50.50.60">
    <property type="entry name" value="FAD/NAD(P)-binding domain"/>
    <property type="match status" value="1"/>
</dbReference>
<comment type="similarity">
    <text evidence="2">Belongs to the MSOX/MTOX family.</text>
</comment>
<dbReference type="EMBL" id="LGRB01000008">
    <property type="protein sequence ID" value="OCT52933.1"/>
    <property type="molecule type" value="Genomic_DNA"/>
</dbReference>
<evidence type="ECO:0000256" key="4">
    <source>
        <dbReference type="ARBA" id="ARBA00022827"/>
    </source>
</evidence>
<dbReference type="STRING" id="86049.A0A1C1CWK4"/>
<comment type="cofactor">
    <cofactor evidence="1">
        <name>FAD</name>
        <dbReference type="ChEBI" id="CHEBI:57692"/>
    </cofactor>
</comment>
<dbReference type="OrthoDB" id="2219495at2759"/>